<accession>W2W138</accession>
<dbReference type="EMBL" id="ANIX01003896">
    <property type="protein sequence ID" value="ETP03334.1"/>
    <property type="molecule type" value="Genomic_DNA"/>
</dbReference>
<feature type="region of interest" description="Disordered" evidence="1">
    <location>
        <begin position="194"/>
        <end position="232"/>
    </location>
</feature>
<feature type="compositionally biased region" description="Basic and acidic residues" evidence="1">
    <location>
        <begin position="194"/>
        <end position="205"/>
    </location>
</feature>
<feature type="compositionally biased region" description="Gly residues" evidence="1">
    <location>
        <begin position="13"/>
        <end position="31"/>
    </location>
</feature>
<proteinExistence type="predicted"/>
<protein>
    <submittedName>
        <fullName evidence="2">Uncharacterized protein</fullName>
    </submittedName>
</protein>
<name>W2W138_PHYNI</name>
<comment type="caution">
    <text evidence="2">The sequence shown here is derived from an EMBL/GenBank/DDBJ whole genome shotgun (WGS) entry which is preliminary data.</text>
</comment>
<feature type="compositionally biased region" description="Polar residues" evidence="1">
    <location>
        <begin position="112"/>
        <end position="124"/>
    </location>
</feature>
<gene>
    <name evidence="2" type="ORF">F441_19664</name>
</gene>
<evidence type="ECO:0000256" key="1">
    <source>
        <dbReference type="SAM" id="MobiDB-lite"/>
    </source>
</evidence>
<feature type="region of interest" description="Disordered" evidence="1">
    <location>
        <begin position="103"/>
        <end position="126"/>
    </location>
</feature>
<evidence type="ECO:0000313" key="3">
    <source>
        <dbReference type="Proteomes" id="UP000018958"/>
    </source>
</evidence>
<dbReference type="Proteomes" id="UP000018958">
    <property type="component" value="Unassembled WGS sequence"/>
</dbReference>
<dbReference type="AlphaFoldDB" id="W2W138"/>
<evidence type="ECO:0000313" key="2">
    <source>
        <dbReference type="EMBL" id="ETP03334.1"/>
    </source>
</evidence>
<feature type="region of interest" description="Disordered" evidence="1">
    <location>
        <begin position="1"/>
        <end position="31"/>
    </location>
</feature>
<organism evidence="2 3">
    <name type="scientific">Phytophthora nicotianae CJ01A1</name>
    <dbReference type="NCBI Taxonomy" id="1317063"/>
    <lineage>
        <taxon>Eukaryota</taxon>
        <taxon>Sar</taxon>
        <taxon>Stramenopiles</taxon>
        <taxon>Oomycota</taxon>
        <taxon>Peronosporomycetes</taxon>
        <taxon>Peronosporales</taxon>
        <taxon>Peronosporaceae</taxon>
        <taxon>Phytophthora</taxon>
    </lineage>
</organism>
<feature type="compositionally biased region" description="Polar residues" evidence="1">
    <location>
        <begin position="207"/>
        <end position="232"/>
    </location>
</feature>
<feature type="compositionally biased region" description="Basic residues" evidence="1">
    <location>
        <begin position="1"/>
        <end position="12"/>
    </location>
</feature>
<sequence length="232" mass="25108">MSFRGGRARGGRGCRGGRIGGQGGGRGGGFPGLTDRNGDYFSCEDVVDENLAEIGQSNIGALTLKHVHSPYFMKLKLTLVIDGKLGKWSFPLTPEDASAIHKRETEKEAEFASNTSQSSDSNPANLDHRVTPITKENTMDVVDENLAEIGQSNIGALTLKHVHSPYFMKLKLTLVIDGKLGKWSFPLTPEDASAIHKRETEKEAEFASNTSQSSDSNPCEESGSILQPTEQT</sequence>
<reference evidence="2 3" key="1">
    <citation type="submission" date="2013-11" db="EMBL/GenBank/DDBJ databases">
        <title>The Genome Sequence of Phytophthora parasitica CJ01A1.</title>
        <authorList>
            <consortium name="The Broad Institute Genomics Platform"/>
            <person name="Russ C."/>
            <person name="Tyler B."/>
            <person name="Panabieres F."/>
            <person name="Shan W."/>
            <person name="Tripathy S."/>
            <person name="Grunwald N."/>
            <person name="Machado M."/>
            <person name="Johnson C.S."/>
            <person name="Walker B."/>
            <person name="Young S.K."/>
            <person name="Zeng Q."/>
            <person name="Gargeya S."/>
            <person name="Fitzgerald M."/>
            <person name="Haas B."/>
            <person name="Abouelleil A."/>
            <person name="Allen A.W."/>
            <person name="Alvarado L."/>
            <person name="Arachchi H.M."/>
            <person name="Berlin A.M."/>
            <person name="Chapman S.B."/>
            <person name="Gainer-Dewar J."/>
            <person name="Goldberg J."/>
            <person name="Griggs A."/>
            <person name="Gujja S."/>
            <person name="Hansen M."/>
            <person name="Howarth C."/>
            <person name="Imamovic A."/>
            <person name="Ireland A."/>
            <person name="Larimer J."/>
            <person name="McCowan C."/>
            <person name="Murphy C."/>
            <person name="Pearson M."/>
            <person name="Poon T.W."/>
            <person name="Priest M."/>
            <person name="Roberts A."/>
            <person name="Saif S."/>
            <person name="Shea T."/>
            <person name="Sisk P."/>
            <person name="Sykes S."/>
            <person name="Wortman J."/>
            <person name="Nusbaum C."/>
            <person name="Birren B."/>
        </authorList>
    </citation>
    <scope>NUCLEOTIDE SEQUENCE [LARGE SCALE GENOMIC DNA]</scope>
    <source>
        <strain evidence="2 3">CJ01A1</strain>
    </source>
</reference>